<protein>
    <submittedName>
        <fullName evidence="2">BON domain-containing protein</fullName>
    </submittedName>
</protein>
<dbReference type="EMBL" id="VHIQ01000002">
    <property type="protein sequence ID" value="TPV34888.1"/>
    <property type="molecule type" value="Genomic_DNA"/>
</dbReference>
<keyword evidence="3" id="KW-1185">Reference proteome</keyword>
<proteinExistence type="predicted"/>
<gene>
    <name evidence="2" type="ORF">FJ651_04975</name>
</gene>
<evidence type="ECO:0000313" key="3">
    <source>
        <dbReference type="Proteomes" id="UP000317332"/>
    </source>
</evidence>
<accession>A0A506PMY0</accession>
<sequence>MEIVDAIENQFRFDNAIDVNKINVIVNEGIAELTGTVNNIKAKERATKLTEDIKNLKKI</sequence>
<dbReference type="Pfam" id="PF04972">
    <property type="entry name" value="BON"/>
    <property type="match status" value="1"/>
</dbReference>
<name>A0A506PMY0_9FLAO</name>
<dbReference type="Gene3D" id="3.30.1340.30">
    <property type="match status" value="1"/>
</dbReference>
<feature type="domain" description="BON" evidence="1">
    <location>
        <begin position="1"/>
        <end position="59"/>
    </location>
</feature>
<evidence type="ECO:0000313" key="2">
    <source>
        <dbReference type="EMBL" id="TPV34888.1"/>
    </source>
</evidence>
<dbReference type="Proteomes" id="UP000317332">
    <property type="component" value="Unassembled WGS sequence"/>
</dbReference>
<reference evidence="2 3" key="1">
    <citation type="submission" date="2019-06" db="EMBL/GenBank/DDBJ databases">
        <title>Flavobacteriaceae Paucihalobacterium erythroidium CWB-1, complete genome.</title>
        <authorList>
            <person name="Wu S."/>
        </authorList>
    </citation>
    <scope>NUCLEOTIDE SEQUENCE [LARGE SCALE GENOMIC DNA]</scope>
    <source>
        <strain evidence="2 3">CWB-1</strain>
    </source>
</reference>
<dbReference type="OrthoDB" id="863206at2"/>
<dbReference type="PROSITE" id="PS50914">
    <property type="entry name" value="BON"/>
    <property type="match status" value="1"/>
</dbReference>
<evidence type="ECO:0000259" key="1">
    <source>
        <dbReference type="PROSITE" id="PS50914"/>
    </source>
</evidence>
<organism evidence="2 3">
    <name type="scientific">Paucihalobacter ruber</name>
    <dbReference type="NCBI Taxonomy" id="2567861"/>
    <lineage>
        <taxon>Bacteria</taxon>
        <taxon>Pseudomonadati</taxon>
        <taxon>Bacteroidota</taxon>
        <taxon>Flavobacteriia</taxon>
        <taxon>Flavobacteriales</taxon>
        <taxon>Flavobacteriaceae</taxon>
        <taxon>Paucihalobacter</taxon>
    </lineage>
</organism>
<dbReference type="RefSeq" id="WP_140989314.1">
    <property type="nucleotide sequence ID" value="NZ_VHIQ01000002.1"/>
</dbReference>
<comment type="caution">
    <text evidence="2">The sequence shown here is derived from an EMBL/GenBank/DDBJ whole genome shotgun (WGS) entry which is preliminary data.</text>
</comment>
<dbReference type="AlphaFoldDB" id="A0A506PMY0"/>
<dbReference type="InterPro" id="IPR007055">
    <property type="entry name" value="BON_dom"/>
</dbReference>